<reference evidence="7 8" key="1">
    <citation type="submission" date="2018-11" db="EMBL/GenBank/DDBJ databases">
        <title>The draft genome sequence of Amphritea balenae JAMM 1525T.</title>
        <authorList>
            <person name="Fang Z."/>
            <person name="Zhang Y."/>
            <person name="Han X."/>
        </authorList>
    </citation>
    <scope>NUCLEOTIDE SEQUENCE [LARGE SCALE GENOMIC DNA]</scope>
    <source>
        <strain evidence="7 8">JAMM 1525</strain>
    </source>
</reference>
<evidence type="ECO:0000313" key="8">
    <source>
        <dbReference type="Proteomes" id="UP000267535"/>
    </source>
</evidence>
<evidence type="ECO:0000313" key="7">
    <source>
        <dbReference type="EMBL" id="RRD00397.1"/>
    </source>
</evidence>
<evidence type="ECO:0000256" key="5">
    <source>
        <dbReference type="ARBA" id="ARBA00023235"/>
    </source>
</evidence>
<dbReference type="GO" id="GO:0005829">
    <property type="term" value="C:cytosol"/>
    <property type="evidence" value="ECO:0007669"/>
    <property type="project" value="TreeGrafter"/>
</dbReference>
<protein>
    <submittedName>
        <fullName evidence="7">UDP-galactopyranose mutase</fullName>
        <ecNumber evidence="7">5.4.99.9</ecNumber>
    </submittedName>
</protein>
<dbReference type="SUPFAM" id="SSF51971">
    <property type="entry name" value="Nucleotide-binding domain"/>
    <property type="match status" value="1"/>
</dbReference>
<proteinExistence type="inferred from homology"/>
<comment type="similarity">
    <text evidence="2">Belongs to the UDP-galactopyranose/dTDP-fucopyranose mutase family.</text>
</comment>
<name>A0A3P1ST78_9GAMM</name>
<accession>A0A3P1ST78</accession>
<keyword evidence="3" id="KW-0285">Flavoprotein</keyword>
<dbReference type="PANTHER" id="PTHR21197:SF0">
    <property type="entry name" value="UDP-GALACTOPYRANOSE MUTASE"/>
    <property type="match status" value="1"/>
</dbReference>
<dbReference type="GO" id="GO:0050660">
    <property type="term" value="F:flavin adenine dinucleotide binding"/>
    <property type="evidence" value="ECO:0007669"/>
    <property type="project" value="TreeGrafter"/>
</dbReference>
<feature type="domain" description="UDP-galactopyranose mutase C-terminal" evidence="6">
    <location>
        <begin position="149"/>
        <end position="348"/>
    </location>
</feature>
<evidence type="ECO:0000259" key="6">
    <source>
        <dbReference type="Pfam" id="PF03275"/>
    </source>
</evidence>
<dbReference type="NCBIfam" id="TIGR00031">
    <property type="entry name" value="UDP-GALP_mutase"/>
    <property type="match status" value="1"/>
</dbReference>
<keyword evidence="5 7" id="KW-0413">Isomerase</keyword>
<dbReference type="EMBL" id="RQXV01000002">
    <property type="protein sequence ID" value="RRD00397.1"/>
    <property type="molecule type" value="Genomic_DNA"/>
</dbReference>
<evidence type="ECO:0000256" key="2">
    <source>
        <dbReference type="ARBA" id="ARBA00009321"/>
    </source>
</evidence>
<keyword evidence="8" id="KW-1185">Reference proteome</keyword>
<dbReference type="PANTHER" id="PTHR21197">
    <property type="entry name" value="UDP-GALACTOPYRANOSE MUTASE"/>
    <property type="match status" value="1"/>
</dbReference>
<dbReference type="Gene3D" id="3.40.50.720">
    <property type="entry name" value="NAD(P)-binding Rossmann-like Domain"/>
    <property type="match status" value="3"/>
</dbReference>
<dbReference type="InterPro" id="IPR015899">
    <property type="entry name" value="UDP-GalPyranose_mutase_C"/>
</dbReference>
<dbReference type="AlphaFoldDB" id="A0A3P1ST78"/>
<dbReference type="EC" id="5.4.99.9" evidence="7"/>
<dbReference type="RefSeq" id="WP_124924978.1">
    <property type="nucleotide sequence ID" value="NZ_BMOH01000011.1"/>
</dbReference>
<keyword evidence="4" id="KW-0274">FAD</keyword>
<dbReference type="OrthoDB" id="9815989at2"/>
<dbReference type="Pfam" id="PF13450">
    <property type="entry name" value="NAD_binding_8"/>
    <property type="match status" value="1"/>
</dbReference>
<dbReference type="Proteomes" id="UP000267535">
    <property type="component" value="Unassembled WGS sequence"/>
</dbReference>
<dbReference type="SUPFAM" id="SSF54373">
    <property type="entry name" value="FAD-linked reductases, C-terminal domain"/>
    <property type="match status" value="1"/>
</dbReference>
<dbReference type="InterPro" id="IPR004379">
    <property type="entry name" value="UDP-GALP_mutase"/>
</dbReference>
<comment type="caution">
    <text evidence="7">The sequence shown here is derived from an EMBL/GenBank/DDBJ whole genome shotgun (WGS) entry which is preliminary data.</text>
</comment>
<dbReference type="GO" id="GO:0008767">
    <property type="term" value="F:UDP-galactopyranose mutase activity"/>
    <property type="evidence" value="ECO:0007669"/>
    <property type="project" value="UniProtKB-EC"/>
</dbReference>
<gene>
    <name evidence="7" type="primary">glf</name>
    <name evidence="7" type="ORF">EHS89_04705</name>
</gene>
<dbReference type="Pfam" id="PF03275">
    <property type="entry name" value="GLF"/>
    <property type="match status" value="1"/>
</dbReference>
<evidence type="ECO:0000256" key="1">
    <source>
        <dbReference type="ARBA" id="ARBA00001974"/>
    </source>
</evidence>
<evidence type="ECO:0000256" key="4">
    <source>
        <dbReference type="ARBA" id="ARBA00022827"/>
    </source>
</evidence>
<organism evidence="7 8">
    <name type="scientific">Amphritea balenae</name>
    <dbReference type="NCBI Taxonomy" id="452629"/>
    <lineage>
        <taxon>Bacteria</taxon>
        <taxon>Pseudomonadati</taxon>
        <taxon>Pseudomonadota</taxon>
        <taxon>Gammaproteobacteria</taxon>
        <taxon>Oceanospirillales</taxon>
        <taxon>Oceanospirillaceae</taxon>
        <taxon>Amphritea</taxon>
    </lineage>
</organism>
<sequence length="386" mass="44475">MKLLIVGAGLTGAVIARILAESGHECVVLEESGHVAGNCHTEKDSKTGIMMHCFGPHTLHSDDDQIWDFIERFIEIYPYKHKKQAWVKGEIYPFPINLSAINRFFNTDLDSDQARNFLEQEAAQFRTQDPENFEQAALSGIGAGLYEGFYKGYTRKQWGREPTDLPPFIFRRLPIHLDDESNVYHHSRQGQPIGGYTLMVERMLDHPMIEVRTGVAFTACMDTTDFDHTFYSGPIDRYFGWCLGRLPYRTLDFKPEHRRETFQECGTVNYCDEDIPYTRVAEHKHFWPWEEHKQTVITYEFSRECGEGDIPYYPVQLNEGNELFEKYVEMAIKEPQVSFVGRLGTYRYLDMDKAIGEAMQSAYQALEAIGLNDSIPAFFFSPGSSE</sequence>
<evidence type="ECO:0000256" key="3">
    <source>
        <dbReference type="ARBA" id="ARBA00022630"/>
    </source>
</evidence>
<comment type="cofactor">
    <cofactor evidence="1">
        <name>FAD</name>
        <dbReference type="ChEBI" id="CHEBI:57692"/>
    </cofactor>
</comment>